<organism evidence="1 2">
    <name type="scientific">Arctium lappa</name>
    <name type="common">Greater burdock</name>
    <name type="synonym">Lappa major</name>
    <dbReference type="NCBI Taxonomy" id="4217"/>
    <lineage>
        <taxon>Eukaryota</taxon>
        <taxon>Viridiplantae</taxon>
        <taxon>Streptophyta</taxon>
        <taxon>Embryophyta</taxon>
        <taxon>Tracheophyta</taxon>
        <taxon>Spermatophyta</taxon>
        <taxon>Magnoliopsida</taxon>
        <taxon>eudicotyledons</taxon>
        <taxon>Gunneridae</taxon>
        <taxon>Pentapetalae</taxon>
        <taxon>asterids</taxon>
        <taxon>campanulids</taxon>
        <taxon>Asterales</taxon>
        <taxon>Asteraceae</taxon>
        <taxon>Carduoideae</taxon>
        <taxon>Cardueae</taxon>
        <taxon>Arctiinae</taxon>
        <taxon>Arctium</taxon>
    </lineage>
</organism>
<dbReference type="Proteomes" id="UP001055879">
    <property type="component" value="Linkage Group LG10"/>
</dbReference>
<sequence length="722" mass="82841">MTWQSPKDAMPWVGLYVAVASLICTLAMVADVFQGFRQRKLWFPCRFFTLNAASITLIGIAMKLPVDLSDDHDSDWVVKSVSMVFLFTMLANFLPSLAGMGDKELFTNIIALGILIITITVNMCIQLVAIRDLLAYSVVEMSVMAFFPIWLFWVALTVPASRRVLEHEYQELHRSALDRQEIKFSSNELIRHVKRYWMMAETGNPQFVLASSPFCSATGLISSIFAAVSIIRLMELWVDESYYWYEDSDYKWSINVIVTIQLIGIVVGSIAPIFRCITTASYFNLSILWSINHINIFRVEKHWTQRLRHWKHIHVTSYIPGRQCKKVFNHVKNMILNFCMALQIMLVVICKTICLVPTCIMILFFSCCHFCNSLLKRFKKKRKTSNNDVGSEIEEYIPYILQIEDEAKLTNRTLRNMLRSITKLLHKSEKKQPRNLRKLLEKSTGFSGVVNFDNNQVPPLYPEEIHSCWSLVVVTLTAVALALPNIENNHVKGLLSSIKEGLHFVRHIEETLNVNGELVKARKTARRIWTEAEVYCSWLEIDLQNKARKGKSSVEILRWLGDEAVKIVLQFKRTKKISVDESLHKFIAASSMYRISQSILLYEQENWSTDVELFEWISIIIADLLWACFTNLPRVITLKCHHDAIEKRGESIRTATQLLGKSKAILNILEERQLPDLDQESMAYIEKWQALPMSQIPNGRASSTVIQPSPSSSNKSVAVSIM</sequence>
<comment type="caution">
    <text evidence="1">The sequence shown here is derived from an EMBL/GenBank/DDBJ whole genome shotgun (WGS) entry which is preliminary data.</text>
</comment>
<reference evidence="1 2" key="2">
    <citation type="journal article" date="2022" name="Mol. Ecol. Resour.">
        <title>The genomes of chicory, endive, great burdock and yacon provide insights into Asteraceae paleo-polyploidization history and plant inulin production.</title>
        <authorList>
            <person name="Fan W."/>
            <person name="Wang S."/>
            <person name="Wang H."/>
            <person name="Wang A."/>
            <person name="Jiang F."/>
            <person name="Liu H."/>
            <person name="Zhao H."/>
            <person name="Xu D."/>
            <person name="Zhang Y."/>
        </authorList>
    </citation>
    <scope>NUCLEOTIDE SEQUENCE [LARGE SCALE GENOMIC DNA]</scope>
    <source>
        <strain evidence="2">cv. Niubang</strain>
    </source>
</reference>
<keyword evidence="2" id="KW-1185">Reference proteome</keyword>
<accession>A0ACB8ZFB8</accession>
<gene>
    <name evidence="1" type="ORF">L6452_29112</name>
</gene>
<protein>
    <submittedName>
        <fullName evidence="1">Uncharacterized protein</fullName>
    </submittedName>
</protein>
<evidence type="ECO:0000313" key="2">
    <source>
        <dbReference type="Proteomes" id="UP001055879"/>
    </source>
</evidence>
<dbReference type="EMBL" id="CM042056">
    <property type="protein sequence ID" value="KAI3696659.1"/>
    <property type="molecule type" value="Genomic_DNA"/>
</dbReference>
<name>A0ACB8ZFB8_ARCLA</name>
<proteinExistence type="predicted"/>
<evidence type="ECO:0000313" key="1">
    <source>
        <dbReference type="EMBL" id="KAI3696659.1"/>
    </source>
</evidence>
<reference evidence="2" key="1">
    <citation type="journal article" date="2022" name="Mol. Ecol. Resour.">
        <title>The genomes of chicory, endive, great burdock and yacon provide insights into Asteraceae palaeo-polyploidization history and plant inulin production.</title>
        <authorList>
            <person name="Fan W."/>
            <person name="Wang S."/>
            <person name="Wang H."/>
            <person name="Wang A."/>
            <person name="Jiang F."/>
            <person name="Liu H."/>
            <person name="Zhao H."/>
            <person name="Xu D."/>
            <person name="Zhang Y."/>
        </authorList>
    </citation>
    <scope>NUCLEOTIDE SEQUENCE [LARGE SCALE GENOMIC DNA]</scope>
    <source>
        <strain evidence="2">cv. Niubang</strain>
    </source>
</reference>